<dbReference type="InterPro" id="IPR011990">
    <property type="entry name" value="TPR-like_helical_dom_sf"/>
</dbReference>
<accession>A0A1H7SQ67</accession>
<feature type="chain" id="PRO_5011576611" evidence="1">
    <location>
        <begin position="22"/>
        <end position="475"/>
    </location>
</feature>
<dbReference type="OrthoDB" id="9766256at2"/>
<dbReference type="RefSeq" id="WP_093326454.1">
    <property type="nucleotide sequence ID" value="NZ_FOAF01000003.1"/>
</dbReference>
<feature type="signal peptide" evidence="1">
    <location>
        <begin position="1"/>
        <end position="21"/>
    </location>
</feature>
<dbReference type="Pfam" id="PF12771">
    <property type="entry name" value="SusD-like_2"/>
    <property type="match status" value="1"/>
</dbReference>
<evidence type="ECO:0000313" key="3">
    <source>
        <dbReference type="Proteomes" id="UP000199421"/>
    </source>
</evidence>
<name>A0A1H7SQ67_OLID1</name>
<dbReference type="PROSITE" id="PS51257">
    <property type="entry name" value="PROKAR_LIPOPROTEIN"/>
    <property type="match status" value="1"/>
</dbReference>
<dbReference type="Proteomes" id="UP000199421">
    <property type="component" value="Unassembled WGS sequence"/>
</dbReference>
<dbReference type="SUPFAM" id="SSF48452">
    <property type="entry name" value="TPR-like"/>
    <property type="match status" value="1"/>
</dbReference>
<dbReference type="STRING" id="407022.SAMN05661044_03321"/>
<protein>
    <submittedName>
        <fullName evidence="2">Starch-binding associating with outer membrane</fullName>
    </submittedName>
</protein>
<keyword evidence="3" id="KW-1185">Reference proteome</keyword>
<proteinExistence type="predicted"/>
<keyword evidence="1" id="KW-0732">Signal</keyword>
<evidence type="ECO:0000256" key="1">
    <source>
        <dbReference type="SAM" id="SignalP"/>
    </source>
</evidence>
<dbReference type="Gene3D" id="1.25.40.390">
    <property type="match status" value="1"/>
</dbReference>
<evidence type="ECO:0000313" key="2">
    <source>
        <dbReference type="EMBL" id="SEL74549.1"/>
    </source>
</evidence>
<gene>
    <name evidence="2" type="ORF">SAMN05661044_03321</name>
</gene>
<dbReference type="InterPro" id="IPR041662">
    <property type="entry name" value="SusD-like_2"/>
</dbReference>
<sequence>MKKILLYIAPLVLLASCAKNLEDYNIDQKNPVEVSQGPLFSNALKELTDDVTSPSVNINVFRFWMQQWTATTYQDEPRYNFVTRNIPQNFWEPLYQEVLHDLKQAKTYTTEDAEIEESQKNNQLAAIEIVSVYAWATLVNTWGDIPYTEALADISQPKYDDAATIYDDLLTRLDAAIAMIDPAGPGFENADLLYGGNMAAWLKFAHSLKMRLAITLADVDGARAQEIITSSAASAFTGNADNAAFAYVSASPNNNPVSNNLNSQFTSRQDYVAGGPFVTLLNNLNDPRRPQFFTTVGGAYVGGGIGSSNQASTTSRPSEKVIAPDFESLLLDYSEIEFILAEASARWGILGSAADHYNKAIEASVLYWGGDDRDVASYLTQPAVAYGTAAGDWKEKIGMQKWLALYNRGFDAWNEWKRLDYPKLEPAFRAVAPGIIPNRLTYPVSERTLNGGNVETAASKLGADDVTHKIFWDVN</sequence>
<organism evidence="2 3">
    <name type="scientific">Olivibacter domesticus</name>
    <name type="common">Pseudosphingobacterium domesticum</name>
    <dbReference type="NCBI Taxonomy" id="407022"/>
    <lineage>
        <taxon>Bacteria</taxon>
        <taxon>Pseudomonadati</taxon>
        <taxon>Bacteroidota</taxon>
        <taxon>Sphingobacteriia</taxon>
        <taxon>Sphingobacteriales</taxon>
        <taxon>Sphingobacteriaceae</taxon>
        <taxon>Olivibacter</taxon>
    </lineage>
</organism>
<dbReference type="EMBL" id="FOAF01000003">
    <property type="protein sequence ID" value="SEL74549.1"/>
    <property type="molecule type" value="Genomic_DNA"/>
</dbReference>
<reference evidence="3" key="1">
    <citation type="submission" date="2016-10" db="EMBL/GenBank/DDBJ databases">
        <authorList>
            <person name="Varghese N."/>
            <person name="Submissions S."/>
        </authorList>
    </citation>
    <scope>NUCLEOTIDE SEQUENCE [LARGE SCALE GENOMIC DNA]</scope>
    <source>
        <strain evidence="3">DSM 18733</strain>
    </source>
</reference>
<dbReference type="AlphaFoldDB" id="A0A1H7SQ67"/>